<proteinExistence type="inferred from homology"/>
<evidence type="ECO:0000313" key="6">
    <source>
        <dbReference type="Proteomes" id="UP001157114"/>
    </source>
</evidence>
<evidence type="ECO:0000256" key="1">
    <source>
        <dbReference type="ARBA" id="ARBA00005964"/>
    </source>
</evidence>
<dbReference type="PANTHER" id="PTHR11559">
    <property type="entry name" value="CARBOXYLESTERASE"/>
    <property type="match status" value="1"/>
</dbReference>
<dbReference type="SUPFAM" id="SSF53474">
    <property type="entry name" value="alpha/beta-Hydrolases"/>
    <property type="match status" value="1"/>
</dbReference>
<dbReference type="InterPro" id="IPR050309">
    <property type="entry name" value="Type-B_Carboxylest/Lipase"/>
</dbReference>
<dbReference type="EMBL" id="BSSQ01000019">
    <property type="protein sequence ID" value="GLX70468.1"/>
    <property type="molecule type" value="Genomic_DNA"/>
</dbReference>
<dbReference type="EC" id="3.1.1.-" evidence="3"/>
<sequence>MFTFLIFIRHNLWFIVIMTKYILEIMNEQDYNDHSTIGGENVQVIIQTLSGQVKGLQLNGTHVFRGIPYAAAPAGKLRFKPPEPPAKWEGVRDCSQYGSIAHQKYDPNSFMPELQHSEDCLNLNVWTAGCTGQLRPVMVYIHGGGFTSGKGADCDGSRYAAEDGFVYVSINYRLGALGFLYLGDILGEEYASSGNNGMLDIIAALRWVQLNIAAFGGDPEQVTVLGNSAGAKCTATLYAMKASQGLFSRAIAQSGATQSIRDKQTASLTTSRLLEQLGLKPDDAKKLLELPAEQLIETQVKIGPDTSRNLHMFGPVADGIHIPLHPLDAFKGRGDLPPLLIGTNEDEAASFIMYDPELQKPDAATLERLFGKNGRMVWQTFLRHSETMSVAQAWSKTLTEHLYEIGCMQLANAVAGEGTPVWMYRLTYGGALGAVHGYDGSLINYLESPAQAVDTNDPYYVAGDARGLATNMRMAWNAFVRSGDPRVPGLSEWSEYGDGHSVMMLDLNSFVQKRLAPPIGIHCEHQVWRV</sequence>
<dbReference type="Proteomes" id="UP001157114">
    <property type="component" value="Unassembled WGS sequence"/>
</dbReference>
<feature type="domain" description="Carboxylesterase type B" evidence="4">
    <location>
        <begin position="45"/>
        <end position="507"/>
    </location>
</feature>
<name>A0ABQ6GI32_9BACL</name>
<dbReference type="InterPro" id="IPR002018">
    <property type="entry name" value="CarbesteraseB"/>
</dbReference>
<dbReference type="InterPro" id="IPR019826">
    <property type="entry name" value="Carboxylesterase_B_AS"/>
</dbReference>
<protein>
    <recommendedName>
        <fullName evidence="3">Carboxylic ester hydrolase</fullName>
        <ecNumber evidence="3">3.1.1.-</ecNumber>
    </recommendedName>
</protein>
<evidence type="ECO:0000313" key="5">
    <source>
        <dbReference type="EMBL" id="GLX70468.1"/>
    </source>
</evidence>
<dbReference type="Gene3D" id="3.40.50.1820">
    <property type="entry name" value="alpha/beta hydrolase"/>
    <property type="match status" value="1"/>
</dbReference>
<reference evidence="5 6" key="1">
    <citation type="submission" date="2023-03" db="EMBL/GenBank/DDBJ databases">
        <title>Draft genome sequence of the bacteria which degrade cell wall of Tricholomamatutake.</title>
        <authorList>
            <person name="Konishi Y."/>
            <person name="Fukuta Y."/>
            <person name="Shirasaka N."/>
        </authorList>
    </citation>
    <scope>NUCLEOTIDE SEQUENCE [LARGE SCALE GENOMIC DNA]</scope>
    <source>
        <strain evidence="6">mu1</strain>
    </source>
</reference>
<gene>
    <name evidence="5" type="ORF">MU1_48140</name>
</gene>
<dbReference type="InterPro" id="IPR029058">
    <property type="entry name" value="AB_hydrolase_fold"/>
</dbReference>
<accession>A0ABQ6GI32</accession>
<evidence type="ECO:0000256" key="2">
    <source>
        <dbReference type="ARBA" id="ARBA00022801"/>
    </source>
</evidence>
<dbReference type="Pfam" id="PF00135">
    <property type="entry name" value="COesterase"/>
    <property type="match status" value="1"/>
</dbReference>
<organism evidence="5 6">
    <name type="scientific">Paenibacillus glycanilyticus</name>
    <dbReference type="NCBI Taxonomy" id="126569"/>
    <lineage>
        <taxon>Bacteria</taxon>
        <taxon>Bacillati</taxon>
        <taxon>Bacillota</taxon>
        <taxon>Bacilli</taxon>
        <taxon>Bacillales</taxon>
        <taxon>Paenibacillaceae</taxon>
        <taxon>Paenibacillus</taxon>
    </lineage>
</organism>
<evidence type="ECO:0000256" key="3">
    <source>
        <dbReference type="RuleBase" id="RU361235"/>
    </source>
</evidence>
<keyword evidence="6" id="KW-1185">Reference proteome</keyword>
<keyword evidence="2 3" id="KW-0378">Hydrolase</keyword>
<dbReference type="PROSITE" id="PS00122">
    <property type="entry name" value="CARBOXYLESTERASE_B_1"/>
    <property type="match status" value="1"/>
</dbReference>
<comment type="similarity">
    <text evidence="1 3">Belongs to the type-B carboxylesterase/lipase family.</text>
</comment>
<comment type="caution">
    <text evidence="5">The sequence shown here is derived from an EMBL/GenBank/DDBJ whole genome shotgun (WGS) entry which is preliminary data.</text>
</comment>
<evidence type="ECO:0000259" key="4">
    <source>
        <dbReference type="Pfam" id="PF00135"/>
    </source>
</evidence>